<dbReference type="Proteomes" id="UP000324222">
    <property type="component" value="Unassembled WGS sequence"/>
</dbReference>
<dbReference type="EMBL" id="VSRR010000337">
    <property type="protein sequence ID" value="MPC14227.1"/>
    <property type="molecule type" value="Genomic_DNA"/>
</dbReference>
<keyword evidence="1" id="KW-1133">Transmembrane helix</keyword>
<evidence type="ECO:0000256" key="1">
    <source>
        <dbReference type="SAM" id="Phobius"/>
    </source>
</evidence>
<feature type="transmembrane region" description="Helical" evidence="1">
    <location>
        <begin position="12"/>
        <end position="38"/>
    </location>
</feature>
<sequence>MGRKYTLSARPLLVCTVAMFGFISTDSTPSSFMALIAWDPVRQGSVVIKVMVVVVVVVVVAEREEEGSASGCLIFLGYVSSPPVHADSEETSDALTNVAVMACCLWIWTGGGGVVRLASW</sequence>
<accession>A0A5B7CWM2</accession>
<protein>
    <submittedName>
        <fullName evidence="2">Uncharacterized protein</fullName>
    </submittedName>
</protein>
<keyword evidence="3" id="KW-1185">Reference proteome</keyword>
<proteinExistence type="predicted"/>
<dbReference type="AlphaFoldDB" id="A0A5B7CWM2"/>
<evidence type="ECO:0000313" key="3">
    <source>
        <dbReference type="Proteomes" id="UP000324222"/>
    </source>
</evidence>
<evidence type="ECO:0000313" key="2">
    <source>
        <dbReference type="EMBL" id="MPC14227.1"/>
    </source>
</evidence>
<keyword evidence="1" id="KW-0812">Transmembrane</keyword>
<organism evidence="2 3">
    <name type="scientific">Portunus trituberculatus</name>
    <name type="common">Swimming crab</name>
    <name type="synonym">Neptunus trituberculatus</name>
    <dbReference type="NCBI Taxonomy" id="210409"/>
    <lineage>
        <taxon>Eukaryota</taxon>
        <taxon>Metazoa</taxon>
        <taxon>Ecdysozoa</taxon>
        <taxon>Arthropoda</taxon>
        <taxon>Crustacea</taxon>
        <taxon>Multicrustacea</taxon>
        <taxon>Malacostraca</taxon>
        <taxon>Eumalacostraca</taxon>
        <taxon>Eucarida</taxon>
        <taxon>Decapoda</taxon>
        <taxon>Pleocyemata</taxon>
        <taxon>Brachyura</taxon>
        <taxon>Eubrachyura</taxon>
        <taxon>Portunoidea</taxon>
        <taxon>Portunidae</taxon>
        <taxon>Portuninae</taxon>
        <taxon>Portunus</taxon>
    </lineage>
</organism>
<gene>
    <name evidence="2" type="ORF">E2C01_006986</name>
</gene>
<name>A0A5B7CWM2_PORTR</name>
<reference evidence="2 3" key="1">
    <citation type="submission" date="2019-05" db="EMBL/GenBank/DDBJ databases">
        <title>Another draft genome of Portunus trituberculatus and its Hox gene families provides insights of decapod evolution.</title>
        <authorList>
            <person name="Jeong J.-H."/>
            <person name="Song I."/>
            <person name="Kim S."/>
            <person name="Choi T."/>
            <person name="Kim D."/>
            <person name="Ryu S."/>
            <person name="Kim W."/>
        </authorList>
    </citation>
    <scope>NUCLEOTIDE SEQUENCE [LARGE SCALE GENOMIC DNA]</scope>
    <source>
        <tissue evidence="2">Muscle</tissue>
    </source>
</reference>
<keyword evidence="1" id="KW-0472">Membrane</keyword>
<feature type="transmembrane region" description="Helical" evidence="1">
    <location>
        <begin position="44"/>
        <end position="61"/>
    </location>
</feature>
<comment type="caution">
    <text evidence="2">The sequence shown here is derived from an EMBL/GenBank/DDBJ whole genome shotgun (WGS) entry which is preliminary data.</text>
</comment>